<dbReference type="SUPFAM" id="SSF81593">
    <property type="entry name" value="Nucleotidyltransferase substrate binding subunit/domain"/>
    <property type="match status" value="1"/>
</dbReference>
<name>A0ABZ3H1J3_GEOAI</name>
<dbReference type="RefSeq" id="WP_193808450.1">
    <property type="nucleotide sequence ID" value="NZ_CP087714.1"/>
</dbReference>
<feature type="domain" description="HEPN" evidence="1">
    <location>
        <begin position="9"/>
        <end position="119"/>
    </location>
</feature>
<dbReference type="EMBL" id="CP087714">
    <property type="protein sequence ID" value="XAT63129.1"/>
    <property type="molecule type" value="Genomic_DNA"/>
</dbReference>
<organism evidence="2 3">
    <name type="scientific">Geoglobus acetivorans</name>
    <dbReference type="NCBI Taxonomy" id="565033"/>
    <lineage>
        <taxon>Archaea</taxon>
        <taxon>Methanobacteriati</taxon>
        <taxon>Methanobacteriota</taxon>
        <taxon>Archaeoglobi</taxon>
        <taxon>Archaeoglobales</taxon>
        <taxon>Archaeoglobaceae</taxon>
        <taxon>Geoglobus</taxon>
    </lineage>
</organism>
<evidence type="ECO:0000259" key="1">
    <source>
        <dbReference type="PROSITE" id="PS50910"/>
    </source>
</evidence>
<reference evidence="2 3" key="1">
    <citation type="submission" date="2021-11" db="EMBL/GenBank/DDBJ databases">
        <title>Whole genome of Geoglobus acetivorans.</title>
        <authorList>
            <person name="Liu D."/>
        </authorList>
    </citation>
    <scope>NUCLEOTIDE SEQUENCE [LARGE SCALE GENOMIC DNA]</scope>
    <source>
        <strain evidence="2 3">SBH6</strain>
    </source>
</reference>
<dbReference type="SMART" id="SM00748">
    <property type="entry name" value="HEPN"/>
    <property type="match status" value="1"/>
</dbReference>
<dbReference type="Gene3D" id="1.20.120.330">
    <property type="entry name" value="Nucleotidyltransferases domain 2"/>
    <property type="match status" value="1"/>
</dbReference>
<dbReference type="GeneID" id="90449554"/>
<protein>
    <submittedName>
        <fullName evidence="2">HEPN domain-containing protein</fullName>
    </submittedName>
</protein>
<dbReference type="Proteomes" id="UP001492541">
    <property type="component" value="Chromosome"/>
</dbReference>
<proteinExistence type="predicted"/>
<gene>
    <name evidence="2" type="ORF">LPQ35_07655</name>
</gene>
<keyword evidence="3" id="KW-1185">Reference proteome</keyword>
<evidence type="ECO:0000313" key="3">
    <source>
        <dbReference type="Proteomes" id="UP001492541"/>
    </source>
</evidence>
<sequence>MKRDIEILLRRAESFMTDARSDYDREDFDLAMFHIEQACQLIIKAKLLDLTGYYEKTHSLRRLLEDLSEVFRRDELKSFVRENWTTLRNLEFAYIASRYLPEEFMREEAEEAFDVYDKLRNLLWSS</sequence>
<dbReference type="InterPro" id="IPR007842">
    <property type="entry name" value="HEPN_dom"/>
</dbReference>
<dbReference type="Pfam" id="PF05168">
    <property type="entry name" value="HEPN"/>
    <property type="match status" value="1"/>
</dbReference>
<evidence type="ECO:0000313" key="2">
    <source>
        <dbReference type="EMBL" id="XAT63129.1"/>
    </source>
</evidence>
<dbReference type="PROSITE" id="PS50910">
    <property type="entry name" value="HEPN"/>
    <property type="match status" value="1"/>
</dbReference>
<accession>A0ABZ3H1J3</accession>